<sequence>MHLRRTLSLAAVLLSAVTLFAQEPAQEMPPLPTLKLSTSIVVLDVVVTDKKGNLVLDKTRDDFTIVEDRVPQKMRSFEPPSAHVMPPNVVVNGVDDLKKIGDAPVNILVLDELNTRFEDMAYVRYSMLKYLNAQPAVLKLPTVLLLATNTRFKQLHDYTQDRDALIAQVKNEKPELPTKMMAGRGGSAAVERMAQGLASLEQIAQASGGTPGRKNVIWVGNGFPSADLVGLDDKTAATIEAAIKQVTDMLLAARITMYTINPTMNSTVTLDVETPDDLTMAETDTGGEPFSGSVQFSTFGPATGGRAFLSRNDINNEIAEGISQGANYYTMSYAPVNGSADAAKYRNIRIVMKDPNLHATTRDGYYPPTASTANPTVGEAPKQAKAQLQMEISNAVNSAISYNGLGVTAVKAGADYTLTVKGAGLEWKMVDEKTERTEATVIAAWYGGKDGMKLLGHAGKELLATRPVGSAGDATLTMPLVVPPGATRLRFVVRDAVNGRMGTADILKP</sequence>
<gene>
    <name evidence="2" type="ORF">SAMN05421770_10125</name>
</gene>
<organism evidence="2 3">
    <name type="scientific">Granulicella rosea</name>
    <dbReference type="NCBI Taxonomy" id="474952"/>
    <lineage>
        <taxon>Bacteria</taxon>
        <taxon>Pseudomonadati</taxon>
        <taxon>Acidobacteriota</taxon>
        <taxon>Terriglobia</taxon>
        <taxon>Terriglobales</taxon>
        <taxon>Acidobacteriaceae</taxon>
        <taxon>Granulicella</taxon>
    </lineage>
</organism>
<keyword evidence="3" id="KW-1185">Reference proteome</keyword>
<dbReference type="EMBL" id="FZOU01000001">
    <property type="protein sequence ID" value="SNS21686.1"/>
    <property type="molecule type" value="Genomic_DNA"/>
</dbReference>
<evidence type="ECO:0000313" key="3">
    <source>
        <dbReference type="Proteomes" id="UP000198356"/>
    </source>
</evidence>
<name>A0A239CN48_9BACT</name>
<protein>
    <submittedName>
        <fullName evidence="2">VWFA-related domain-containing protein</fullName>
    </submittedName>
</protein>
<feature type="signal peptide" evidence="1">
    <location>
        <begin position="1"/>
        <end position="21"/>
    </location>
</feature>
<dbReference type="Proteomes" id="UP000198356">
    <property type="component" value="Unassembled WGS sequence"/>
</dbReference>
<keyword evidence="1" id="KW-0732">Signal</keyword>
<evidence type="ECO:0000313" key="2">
    <source>
        <dbReference type="EMBL" id="SNS21686.1"/>
    </source>
</evidence>
<dbReference type="OrthoDB" id="110889at2"/>
<accession>A0A239CN48</accession>
<dbReference type="InterPro" id="IPR017802">
    <property type="entry name" value="VWFA-rel_acidobac-type"/>
</dbReference>
<dbReference type="RefSeq" id="WP_089406376.1">
    <property type="nucleotide sequence ID" value="NZ_FZOU01000001.1"/>
</dbReference>
<evidence type="ECO:0000256" key="1">
    <source>
        <dbReference type="SAM" id="SignalP"/>
    </source>
</evidence>
<feature type="chain" id="PRO_5013235196" evidence="1">
    <location>
        <begin position="22"/>
        <end position="509"/>
    </location>
</feature>
<dbReference type="AlphaFoldDB" id="A0A239CN48"/>
<reference evidence="2 3" key="1">
    <citation type="submission" date="2017-06" db="EMBL/GenBank/DDBJ databases">
        <authorList>
            <person name="Kim H.J."/>
            <person name="Triplett B.A."/>
        </authorList>
    </citation>
    <scope>NUCLEOTIDE SEQUENCE [LARGE SCALE GENOMIC DNA]</scope>
    <source>
        <strain evidence="2 3">DSM 18704</strain>
    </source>
</reference>
<proteinExistence type="predicted"/>
<dbReference type="NCBIfam" id="TIGR03436">
    <property type="entry name" value="acidobact_VWFA"/>
    <property type="match status" value="1"/>
</dbReference>